<dbReference type="EMBL" id="CP119893">
    <property type="protein sequence ID" value="WFD25945.1"/>
    <property type="molecule type" value="Genomic_DNA"/>
</dbReference>
<evidence type="ECO:0000313" key="6">
    <source>
        <dbReference type="Proteomes" id="UP001213623"/>
    </source>
</evidence>
<keyword evidence="3" id="KW-0234">DNA repair</keyword>
<dbReference type="Gene3D" id="3.40.470.10">
    <property type="entry name" value="Uracil-DNA glycosylase-like domain"/>
    <property type="match status" value="1"/>
</dbReference>
<evidence type="ECO:0000256" key="1">
    <source>
        <dbReference type="ARBA" id="ARBA00022763"/>
    </source>
</evidence>
<dbReference type="InterPro" id="IPR005122">
    <property type="entry name" value="Uracil-DNA_glycosylase-like"/>
</dbReference>
<keyword evidence="6" id="KW-1185">Reference proteome</keyword>
<keyword evidence="2" id="KW-0378">Hydrolase</keyword>
<gene>
    <name evidence="5" type="ORF">MNAN1_000918</name>
</gene>
<dbReference type="CDD" id="cd10028">
    <property type="entry name" value="UDG-F2_TDG_MUG"/>
    <property type="match status" value="1"/>
</dbReference>
<dbReference type="GO" id="GO:0006285">
    <property type="term" value="P:base-excision repair, AP site formation"/>
    <property type="evidence" value="ECO:0007669"/>
    <property type="project" value="InterPro"/>
</dbReference>
<evidence type="ECO:0000313" key="5">
    <source>
        <dbReference type="EMBL" id="WFD25945.1"/>
    </source>
</evidence>
<feature type="domain" description="Uracil-DNA glycosylase-like" evidence="4">
    <location>
        <begin position="25"/>
        <end position="172"/>
    </location>
</feature>
<name>A0AAF0J6E1_9BASI</name>
<dbReference type="Pfam" id="PF03167">
    <property type="entry name" value="UDG"/>
    <property type="match status" value="1"/>
</dbReference>
<sequence>MGRVTRTRRVRVTSPYFATPSQPLPDYIRPGIDVLFCGINPGTESGAQRRHYAHRSNVGVPWLMKHFYPCLYAAHITADSLGPTDDETFPSLAPFALGLTNLVHRPTAKSEQLSRVELERGVPELLDKVRRYRPRIVCFVGKQIGDTFLRVVQKQASANGQRTVPVPHSVAGFWHTAPGLVPQADLGYGVLPFCLSYTDTSYTLFYVTPSTSARVTHHLLPDKIRLFAHISTLLRAPEADWQPVQMPCLQT</sequence>
<dbReference type="InterPro" id="IPR036895">
    <property type="entry name" value="Uracil-DNA_glycosylase-like_sf"/>
</dbReference>
<evidence type="ECO:0000259" key="4">
    <source>
        <dbReference type="Pfam" id="PF03167"/>
    </source>
</evidence>
<dbReference type="InterPro" id="IPR015637">
    <property type="entry name" value="MUG/TDG"/>
</dbReference>
<dbReference type="SUPFAM" id="SSF52141">
    <property type="entry name" value="Uracil-DNA glycosylase-like"/>
    <property type="match status" value="1"/>
</dbReference>
<dbReference type="PANTHER" id="PTHR12159:SF9">
    <property type="entry name" value="G_T MISMATCH-SPECIFIC THYMINE DNA GLYCOSYLASE"/>
    <property type="match status" value="1"/>
</dbReference>
<accession>A0AAF0J6E1</accession>
<evidence type="ECO:0000256" key="3">
    <source>
        <dbReference type="ARBA" id="ARBA00023204"/>
    </source>
</evidence>
<reference evidence="5" key="1">
    <citation type="submission" date="2023-03" db="EMBL/GenBank/DDBJ databases">
        <title>Mating type loci evolution in Malassezia.</title>
        <authorList>
            <person name="Coelho M.A."/>
        </authorList>
    </citation>
    <scope>NUCLEOTIDE SEQUENCE</scope>
    <source>
        <strain evidence="5">CBS 9557</strain>
    </source>
</reference>
<dbReference type="PANTHER" id="PTHR12159">
    <property type="entry name" value="G/T AND G/U MISMATCH-SPECIFIC DNA GLYCOSYLASE"/>
    <property type="match status" value="1"/>
</dbReference>
<dbReference type="GO" id="GO:0008263">
    <property type="term" value="F:pyrimidine-specific mismatch base pair DNA N-glycosylase activity"/>
    <property type="evidence" value="ECO:0007669"/>
    <property type="project" value="TreeGrafter"/>
</dbReference>
<evidence type="ECO:0000256" key="2">
    <source>
        <dbReference type="ARBA" id="ARBA00022801"/>
    </source>
</evidence>
<protein>
    <recommendedName>
        <fullName evidence="4">Uracil-DNA glycosylase-like domain-containing protein</fullName>
    </recommendedName>
</protein>
<dbReference type="AlphaFoldDB" id="A0AAF0J6E1"/>
<dbReference type="GO" id="GO:0004844">
    <property type="term" value="F:uracil DNA N-glycosylase activity"/>
    <property type="evidence" value="ECO:0007669"/>
    <property type="project" value="TreeGrafter"/>
</dbReference>
<keyword evidence="1" id="KW-0227">DNA damage</keyword>
<dbReference type="Proteomes" id="UP001213623">
    <property type="component" value="Chromosome 2"/>
</dbReference>
<proteinExistence type="predicted"/>
<organism evidence="5 6">
    <name type="scientific">Malassezia nana</name>
    <dbReference type="NCBI Taxonomy" id="180528"/>
    <lineage>
        <taxon>Eukaryota</taxon>
        <taxon>Fungi</taxon>
        <taxon>Dikarya</taxon>
        <taxon>Basidiomycota</taxon>
        <taxon>Ustilaginomycotina</taxon>
        <taxon>Malasseziomycetes</taxon>
        <taxon>Malasseziales</taxon>
        <taxon>Malasseziaceae</taxon>
        <taxon>Malassezia</taxon>
    </lineage>
</organism>